<evidence type="ECO:0000313" key="2">
    <source>
        <dbReference type="Proteomes" id="UP001170954"/>
    </source>
</evidence>
<reference evidence="1" key="2">
    <citation type="journal article" date="2022" name="Sci. Total Environ.">
        <title>Prevalence, transmission, and molecular epidemiology of tet(X)-positive bacteria among humans, animals, and environmental niches in China: An epidemiological, and genomic-based study.</title>
        <authorList>
            <person name="Dong N."/>
            <person name="Zeng Y."/>
            <person name="Cai C."/>
            <person name="Sun C."/>
            <person name="Lu J."/>
            <person name="Liu C."/>
            <person name="Zhou H."/>
            <person name="Sun Q."/>
            <person name="Shu L."/>
            <person name="Wang H."/>
            <person name="Wang Y."/>
            <person name="Wang S."/>
            <person name="Wu C."/>
            <person name="Chan E.W."/>
            <person name="Chen G."/>
            <person name="Shen Z."/>
            <person name="Chen S."/>
            <person name="Zhang R."/>
        </authorList>
    </citation>
    <scope>NUCLEOTIDE SEQUENCE</scope>
    <source>
        <strain evidence="1">R1692</strain>
    </source>
</reference>
<dbReference type="Gene3D" id="3.75.10.10">
    <property type="entry name" value="L-arginine/glycine Amidinotransferase, Chain A"/>
    <property type="match status" value="1"/>
</dbReference>
<dbReference type="RefSeq" id="WP_286651607.1">
    <property type="nucleotide sequence ID" value="NZ_JACAGK010000034.1"/>
</dbReference>
<dbReference type="InterPro" id="IPR014541">
    <property type="entry name" value="Amdntrnsf_FN0238"/>
</dbReference>
<gene>
    <name evidence="1" type="ORF">HX018_12215</name>
</gene>
<reference evidence="1" key="1">
    <citation type="submission" date="2020-06" db="EMBL/GenBank/DDBJ databases">
        <authorList>
            <person name="Dong N."/>
        </authorList>
    </citation>
    <scope>NUCLEOTIDE SEQUENCE</scope>
    <source>
        <strain evidence="1">R1692</strain>
    </source>
</reference>
<sequence>MQTTDTILLVRPYLFRRNEETAINNYFQSEEIPPRKINQITTSEFHNFASLLQHAEIRTIVIQDNGKHQTPDSIFPNHVVSFHGDSATLYPMFAYNRRSERNLNYLGQLKMKSFEFEKLNDYSVYEESELFLEGNGALILDRVHRIAYISLSDRAHENLAIIFCNDHGYEPVIFQSFHQFDAQLKLIFHSNMMMSLGTNFCVICWDFIPDIDARIKIEQRLIKTNKEIITISMEQMHQFAGNMVEIKNKNGHPFIWMSTRAFDSLTTSQKIILSRHGMLLHAPLYKY</sequence>
<organism evidence="1 2">
    <name type="scientific">Sphingobacterium hotanense</name>
    <dbReference type="NCBI Taxonomy" id="649196"/>
    <lineage>
        <taxon>Bacteria</taxon>
        <taxon>Pseudomonadati</taxon>
        <taxon>Bacteroidota</taxon>
        <taxon>Sphingobacteriia</taxon>
        <taxon>Sphingobacteriales</taxon>
        <taxon>Sphingobacteriaceae</taxon>
        <taxon>Sphingobacterium</taxon>
    </lineage>
</organism>
<accession>A0ABT7NPY6</accession>
<dbReference type="PIRSF" id="PIRSF028188">
    <property type="entry name" value="Amdntrnsf_FN0238"/>
    <property type="match status" value="1"/>
</dbReference>
<proteinExistence type="predicted"/>
<dbReference type="EMBL" id="JACAGK010000034">
    <property type="protein sequence ID" value="MDM1048998.1"/>
    <property type="molecule type" value="Genomic_DNA"/>
</dbReference>
<dbReference type="PANTHER" id="PTHR43224:SF1">
    <property type="entry name" value="AMIDINOTRANSFERASE"/>
    <property type="match status" value="1"/>
</dbReference>
<dbReference type="SUPFAM" id="SSF55909">
    <property type="entry name" value="Pentein"/>
    <property type="match status" value="1"/>
</dbReference>
<keyword evidence="2" id="KW-1185">Reference proteome</keyword>
<evidence type="ECO:0000313" key="1">
    <source>
        <dbReference type="EMBL" id="MDM1048998.1"/>
    </source>
</evidence>
<dbReference type="Proteomes" id="UP001170954">
    <property type="component" value="Unassembled WGS sequence"/>
</dbReference>
<protein>
    <submittedName>
        <fullName evidence="1">Amidinotransferase</fullName>
    </submittedName>
</protein>
<dbReference type="Pfam" id="PF19420">
    <property type="entry name" value="DDAH_eukar"/>
    <property type="match status" value="1"/>
</dbReference>
<dbReference type="PANTHER" id="PTHR43224">
    <property type="entry name" value="AMIDINOTRANSFERASE"/>
    <property type="match status" value="1"/>
</dbReference>
<comment type="caution">
    <text evidence="1">The sequence shown here is derived from an EMBL/GenBank/DDBJ whole genome shotgun (WGS) entry which is preliminary data.</text>
</comment>
<name>A0ABT7NPY6_9SPHI</name>